<keyword evidence="4" id="KW-0067">ATP-binding</keyword>
<evidence type="ECO:0000256" key="3">
    <source>
        <dbReference type="ARBA" id="ARBA00022777"/>
    </source>
</evidence>
<dbReference type="Gene3D" id="3.30.230.10">
    <property type="match status" value="1"/>
</dbReference>
<dbReference type="EMBL" id="CP003410">
    <property type="protein sequence ID" value="AGM07906.1"/>
    <property type="molecule type" value="Genomic_DNA"/>
</dbReference>
<keyword evidence="8" id="KW-1185">Reference proteome</keyword>
<feature type="domain" description="GHMP kinase N-terminal" evidence="5">
    <location>
        <begin position="77"/>
        <end position="140"/>
    </location>
</feature>
<evidence type="ECO:0000313" key="7">
    <source>
        <dbReference type="EMBL" id="AGM07906.1"/>
    </source>
</evidence>
<dbReference type="KEGG" id="aoi:AORI_5323"/>
<organism evidence="7 8">
    <name type="scientific">Amycolatopsis keratiniphila</name>
    <dbReference type="NCBI Taxonomy" id="129921"/>
    <lineage>
        <taxon>Bacteria</taxon>
        <taxon>Bacillati</taxon>
        <taxon>Actinomycetota</taxon>
        <taxon>Actinomycetes</taxon>
        <taxon>Pseudonocardiales</taxon>
        <taxon>Pseudonocardiaceae</taxon>
        <taxon>Amycolatopsis</taxon>
        <taxon>Amycolatopsis japonica group</taxon>
    </lineage>
</organism>
<evidence type="ECO:0000256" key="2">
    <source>
        <dbReference type="ARBA" id="ARBA00022741"/>
    </source>
</evidence>
<dbReference type="PIRSF" id="PIRSF033887">
    <property type="entry name" value="PduX"/>
    <property type="match status" value="1"/>
</dbReference>
<proteinExistence type="predicted"/>
<dbReference type="RefSeq" id="WP_016335647.1">
    <property type="nucleotide sequence ID" value="NC_021252.1"/>
</dbReference>
<dbReference type="InterPro" id="IPR006204">
    <property type="entry name" value="GHMP_kinase_N_dom"/>
</dbReference>
<protein>
    <recommendedName>
        <fullName evidence="9">Kinase</fullName>
    </recommendedName>
</protein>
<dbReference type="GO" id="GO:0005524">
    <property type="term" value="F:ATP binding"/>
    <property type="evidence" value="ECO:0007669"/>
    <property type="project" value="UniProtKB-KW"/>
</dbReference>
<evidence type="ECO:0000259" key="5">
    <source>
        <dbReference type="Pfam" id="PF00288"/>
    </source>
</evidence>
<reference evidence="7 8" key="1">
    <citation type="journal article" date="2013" name="BMC Genomics">
        <title>ContigScape: a Cytoscape plugin facilitating microbial genome gap closing.</title>
        <authorList>
            <person name="Tang B."/>
            <person name="Wang Q."/>
            <person name="Yang M."/>
            <person name="Xie F."/>
            <person name="Zhu Y."/>
            <person name="Zhuo Y."/>
            <person name="Wang S."/>
            <person name="Gao H."/>
            <person name="Ding X."/>
            <person name="Zhang L."/>
            <person name="Zhao G."/>
            <person name="Zheng H."/>
        </authorList>
    </citation>
    <scope>NUCLEOTIDE SEQUENCE [LARGE SCALE GENOMIC DNA]</scope>
    <source>
        <strain evidence="7 8">HCCB10007</strain>
    </source>
</reference>
<evidence type="ECO:0008006" key="9">
    <source>
        <dbReference type="Google" id="ProtNLM"/>
    </source>
</evidence>
<evidence type="ECO:0000256" key="4">
    <source>
        <dbReference type="ARBA" id="ARBA00022840"/>
    </source>
</evidence>
<sequence>MTKPSVVAGRDLNRRTAEGTAFGTFGELLQGAIDEPGVDFLVTLPITLSATASFEHDPAGTELWVQPSHKVKSRLLAQRMLQRWGAVPSGTLRLTGNLPEGKGLASSSADLVATARAVAAVFGKWISGADIEDLIRGIEPSDGVMHHGVVAFHHRRTELRRPLGTLPPLAIVAVDEGGMVDTIEFNQVRKPYTAEDRHEYGLLLDRLTRAIGERDLRAVGEVATRSAVLNQRLRAKRSLGDMVDLCARVGGLGVVVAHSGTMVGILLDEGAEGFATQTAETITAVSANFGYASLFRTWRPGDGEG</sequence>
<dbReference type="PANTHER" id="PTHR43527:SF1">
    <property type="entry name" value="L-THREONINE KINASE"/>
    <property type="match status" value="1"/>
</dbReference>
<dbReference type="InterPro" id="IPR013750">
    <property type="entry name" value="GHMP_kinase_C_dom"/>
</dbReference>
<evidence type="ECO:0000259" key="6">
    <source>
        <dbReference type="Pfam" id="PF08544"/>
    </source>
</evidence>
<dbReference type="PANTHER" id="PTHR43527">
    <property type="entry name" value="4-DIPHOSPHOCYTIDYL-2-C-METHYL-D-ERYTHRITOL KINASE, CHLOROPLASTIC"/>
    <property type="match status" value="1"/>
</dbReference>
<dbReference type="Pfam" id="PF00288">
    <property type="entry name" value="GHMP_kinases_N"/>
    <property type="match status" value="1"/>
</dbReference>
<dbReference type="GO" id="GO:0016301">
    <property type="term" value="F:kinase activity"/>
    <property type="evidence" value="ECO:0007669"/>
    <property type="project" value="UniProtKB-KW"/>
</dbReference>
<gene>
    <name evidence="7" type="ORF">AORI_5323</name>
</gene>
<dbReference type="Pfam" id="PF08544">
    <property type="entry name" value="GHMP_kinases_C"/>
    <property type="match status" value="1"/>
</dbReference>
<accession>R4T6B8</accession>
<evidence type="ECO:0000313" key="8">
    <source>
        <dbReference type="Proteomes" id="UP000013968"/>
    </source>
</evidence>
<dbReference type="InterPro" id="IPR014721">
    <property type="entry name" value="Ribsml_uS5_D2-typ_fold_subgr"/>
</dbReference>
<dbReference type="PATRIC" id="fig|1156913.3.peg.5420"/>
<keyword evidence="3" id="KW-0418">Kinase</keyword>
<name>R4T6B8_9PSEU</name>
<dbReference type="HOGENOM" id="CLU_056896_0_1_11"/>
<dbReference type="InterPro" id="IPR020568">
    <property type="entry name" value="Ribosomal_Su5_D2-typ_SF"/>
</dbReference>
<keyword evidence="2" id="KW-0547">Nucleotide-binding</keyword>
<keyword evidence="1" id="KW-0808">Transferase</keyword>
<dbReference type="Proteomes" id="UP000013968">
    <property type="component" value="Chromosome"/>
</dbReference>
<feature type="domain" description="GHMP kinase C-terminal" evidence="6">
    <location>
        <begin position="209"/>
        <end position="271"/>
    </location>
</feature>
<evidence type="ECO:0000256" key="1">
    <source>
        <dbReference type="ARBA" id="ARBA00022679"/>
    </source>
</evidence>
<dbReference type="SUPFAM" id="SSF54211">
    <property type="entry name" value="Ribosomal protein S5 domain 2-like"/>
    <property type="match status" value="1"/>
</dbReference>
<dbReference type="AlphaFoldDB" id="R4T6B8"/>
<dbReference type="InterPro" id="IPR012363">
    <property type="entry name" value="PduX"/>
</dbReference>